<feature type="transmembrane region" description="Helical" evidence="1">
    <location>
        <begin position="68"/>
        <end position="87"/>
    </location>
</feature>
<keyword evidence="1" id="KW-0812">Transmembrane</keyword>
<keyword evidence="1" id="KW-1133">Transmembrane helix</keyword>
<proteinExistence type="predicted"/>
<sequence length="132" mass="15356">MKIPSLDDLFRYRYPIAIAAIIISIVTWAVELLGWVYVCPYCRTQRTVIGLIGLSLLFPRPDHWLSRWIVTVLALFGIVVGSTQHFAGWRKIMSGEFSWGEQWYVNPWMLSGFALFIITGLALYSWVWKRQD</sequence>
<gene>
    <name evidence="2" type="ORF">DFR46_2173</name>
</gene>
<feature type="transmembrane region" description="Helical" evidence="1">
    <location>
        <begin position="107"/>
        <end position="127"/>
    </location>
</feature>
<dbReference type="Proteomes" id="UP000256310">
    <property type="component" value="Unassembled WGS sequence"/>
</dbReference>
<name>A0A3D9FH70_9SPHN</name>
<protein>
    <recommendedName>
        <fullName evidence="4">Disulfide bond formation protein DsbB</fullName>
    </recommendedName>
</protein>
<accession>A0A3D9FH70</accession>
<feature type="transmembrane region" description="Helical" evidence="1">
    <location>
        <begin position="12"/>
        <end position="38"/>
    </location>
</feature>
<reference evidence="2 3" key="1">
    <citation type="submission" date="2018-07" db="EMBL/GenBank/DDBJ databases">
        <title>Genomic Encyclopedia of Type Strains, Phase IV (KMG-IV): sequencing the most valuable type-strain genomes for metagenomic binning, comparative biology and taxonomic classification.</title>
        <authorList>
            <person name="Goeker M."/>
        </authorList>
    </citation>
    <scope>NUCLEOTIDE SEQUENCE [LARGE SCALE GENOMIC DNA]</scope>
    <source>
        <strain evidence="2 3">DSM 26725</strain>
    </source>
</reference>
<evidence type="ECO:0000256" key="1">
    <source>
        <dbReference type="SAM" id="Phobius"/>
    </source>
</evidence>
<organism evidence="2 3">
    <name type="scientific">Parasphingopyxis lamellibrachiae</name>
    <dbReference type="NCBI Taxonomy" id="680125"/>
    <lineage>
        <taxon>Bacteria</taxon>
        <taxon>Pseudomonadati</taxon>
        <taxon>Pseudomonadota</taxon>
        <taxon>Alphaproteobacteria</taxon>
        <taxon>Sphingomonadales</taxon>
        <taxon>Sphingomonadaceae</taxon>
        <taxon>Parasphingopyxis</taxon>
    </lineage>
</organism>
<keyword evidence="3" id="KW-1185">Reference proteome</keyword>
<dbReference type="EMBL" id="QRDP01000004">
    <property type="protein sequence ID" value="RED17135.1"/>
    <property type="molecule type" value="Genomic_DNA"/>
</dbReference>
<evidence type="ECO:0000313" key="2">
    <source>
        <dbReference type="EMBL" id="RED17135.1"/>
    </source>
</evidence>
<evidence type="ECO:0008006" key="4">
    <source>
        <dbReference type="Google" id="ProtNLM"/>
    </source>
</evidence>
<evidence type="ECO:0000313" key="3">
    <source>
        <dbReference type="Proteomes" id="UP000256310"/>
    </source>
</evidence>
<keyword evidence="1" id="KW-0472">Membrane</keyword>
<dbReference type="RefSeq" id="WP_211306419.1">
    <property type="nucleotide sequence ID" value="NZ_QRDP01000004.1"/>
</dbReference>
<dbReference type="AlphaFoldDB" id="A0A3D9FH70"/>
<comment type="caution">
    <text evidence="2">The sequence shown here is derived from an EMBL/GenBank/DDBJ whole genome shotgun (WGS) entry which is preliminary data.</text>
</comment>